<dbReference type="AlphaFoldDB" id="Q7V5N5"/>
<dbReference type="InterPro" id="IPR005532">
    <property type="entry name" value="SUMF_dom"/>
</dbReference>
<dbReference type="eggNOG" id="COG1262">
    <property type="taxonomic scope" value="Bacteria"/>
</dbReference>
<dbReference type="KEGG" id="pmt:PMT_1516"/>
<organism evidence="2 3">
    <name type="scientific">Prochlorococcus marinus (strain MIT 9313)</name>
    <dbReference type="NCBI Taxonomy" id="74547"/>
    <lineage>
        <taxon>Bacteria</taxon>
        <taxon>Bacillati</taxon>
        <taxon>Cyanobacteriota</taxon>
        <taxon>Cyanophyceae</taxon>
        <taxon>Synechococcales</taxon>
        <taxon>Prochlorococcaceae</taxon>
        <taxon>Prochlorococcus</taxon>
    </lineage>
</organism>
<dbReference type="GO" id="GO:0120147">
    <property type="term" value="F:formylglycine-generating oxidase activity"/>
    <property type="evidence" value="ECO:0007669"/>
    <property type="project" value="TreeGrafter"/>
</dbReference>
<name>Q7V5N5_PROMM</name>
<dbReference type="EMBL" id="BX548175">
    <property type="protein sequence ID" value="CAE21691.1"/>
    <property type="molecule type" value="Genomic_DNA"/>
</dbReference>
<dbReference type="InterPro" id="IPR042095">
    <property type="entry name" value="SUMF_sf"/>
</dbReference>
<sequence>MTTSLPVEMVTIPAGLYRVGCDRCYPDGSVRCYPEETPAREVQLDSFQIDVGPVTNAQFRAFVSATQHLTVSELPPDPTLYPDLAPEERIPESVVFQPPPATVDRSKPLSWWTLMAGADWRHPQGPESTIDGLDDHPVVHVAYADAIAYAHWAGKRLPSAEEWEVAARGGLVDAQYAWGNELTPNNRWMANIWQGPFPWHNEELDGWFWTSPVGSFPANGYGLLDVCGNVWEWTNSVYPVASGHQERRTIKGGSFLCADNYCVRYRPSALQGQTVDTATCHMGFRCAKGGP</sequence>
<dbReference type="Proteomes" id="UP000001423">
    <property type="component" value="Chromosome"/>
</dbReference>
<feature type="domain" description="Sulfatase-modifying factor enzyme-like" evidence="1">
    <location>
        <begin position="8"/>
        <end position="288"/>
    </location>
</feature>
<gene>
    <name evidence="2" type="ordered locus">PMT_1516</name>
</gene>
<keyword evidence="3" id="KW-1185">Reference proteome</keyword>
<evidence type="ECO:0000313" key="2">
    <source>
        <dbReference type="EMBL" id="CAE21691.1"/>
    </source>
</evidence>
<evidence type="ECO:0000313" key="3">
    <source>
        <dbReference type="Proteomes" id="UP000001423"/>
    </source>
</evidence>
<evidence type="ECO:0000259" key="1">
    <source>
        <dbReference type="Pfam" id="PF03781"/>
    </source>
</evidence>
<accession>Q7V5N5</accession>
<protein>
    <recommendedName>
        <fullName evidence="1">Sulfatase-modifying factor enzyme-like domain-containing protein</fullName>
    </recommendedName>
</protein>
<dbReference type="RefSeq" id="WP_011130884.1">
    <property type="nucleotide sequence ID" value="NC_005071.1"/>
</dbReference>
<dbReference type="HOGENOM" id="CLU_012431_4_0_3"/>
<proteinExistence type="predicted"/>
<reference evidence="2 3" key="1">
    <citation type="journal article" date="2003" name="Nature">
        <title>Genome divergence in two Prochlorococcus ecotypes reflects oceanic niche differentiation.</title>
        <authorList>
            <person name="Rocap G."/>
            <person name="Larimer F.W."/>
            <person name="Lamerdin J.E."/>
            <person name="Malfatti S."/>
            <person name="Chain P."/>
            <person name="Ahlgren N.A."/>
            <person name="Arellano A."/>
            <person name="Coleman M."/>
            <person name="Hauser L."/>
            <person name="Hess W.R."/>
            <person name="Johnson Z.I."/>
            <person name="Land M.L."/>
            <person name="Lindell D."/>
            <person name="Post A.F."/>
            <person name="Regala W."/>
            <person name="Shah M."/>
            <person name="Shaw S.L."/>
            <person name="Steglich C."/>
            <person name="Sullivan M.B."/>
            <person name="Ting C.S."/>
            <person name="Tolonen A."/>
            <person name="Webb E.A."/>
            <person name="Zinser E.R."/>
            <person name="Chisholm S.W."/>
        </authorList>
    </citation>
    <scope>NUCLEOTIDE SEQUENCE [LARGE SCALE GENOMIC DNA]</scope>
    <source>
        <strain evidence="3">MIT 9313</strain>
    </source>
</reference>
<dbReference type="SUPFAM" id="SSF56436">
    <property type="entry name" value="C-type lectin-like"/>
    <property type="match status" value="1"/>
</dbReference>
<dbReference type="Gene3D" id="3.90.1580.10">
    <property type="entry name" value="paralog of FGE (formylglycine-generating enzyme)"/>
    <property type="match status" value="1"/>
</dbReference>
<dbReference type="PANTHER" id="PTHR23150">
    <property type="entry name" value="SULFATASE MODIFYING FACTOR 1, 2"/>
    <property type="match status" value="1"/>
</dbReference>
<dbReference type="Pfam" id="PF03781">
    <property type="entry name" value="FGE-sulfatase"/>
    <property type="match status" value="1"/>
</dbReference>
<dbReference type="PANTHER" id="PTHR23150:SF19">
    <property type="entry name" value="FORMYLGLYCINE-GENERATING ENZYME"/>
    <property type="match status" value="1"/>
</dbReference>
<dbReference type="InterPro" id="IPR051043">
    <property type="entry name" value="Sulfatase_Mod_Factor_Kinase"/>
</dbReference>
<dbReference type="InterPro" id="IPR016187">
    <property type="entry name" value="CTDL_fold"/>
</dbReference>